<name>A0ABR7BPF9_9ACTN</name>
<sequence length="99" mass="11055">MMTRQMQINLELIMNTIQQQGKDISAILTQVSENNLSSAFEAFETNTPPPSMKTACAGGAFLNGSRILSMLEETLRARCDKYTSGMNTYSEWLLILKTN</sequence>
<dbReference type="Proteomes" id="UP000622448">
    <property type="component" value="Unassembled WGS sequence"/>
</dbReference>
<protein>
    <submittedName>
        <fullName evidence="1">Uncharacterized protein</fullName>
    </submittedName>
</protein>
<evidence type="ECO:0000313" key="2">
    <source>
        <dbReference type="Proteomes" id="UP000622448"/>
    </source>
</evidence>
<organism evidence="1 2">
    <name type="scientific">Eggerthella hominis</name>
    <dbReference type="NCBI Taxonomy" id="2763043"/>
    <lineage>
        <taxon>Bacteria</taxon>
        <taxon>Bacillati</taxon>
        <taxon>Actinomycetota</taxon>
        <taxon>Coriobacteriia</taxon>
        <taxon>Eggerthellales</taxon>
        <taxon>Eggerthellaceae</taxon>
        <taxon>Eggerthella</taxon>
    </lineage>
</organism>
<evidence type="ECO:0000313" key="1">
    <source>
        <dbReference type="EMBL" id="MBC5583486.1"/>
    </source>
</evidence>
<dbReference type="EMBL" id="JACOOA010000001">
    <property type="protein sequence ID" value="MBC5583486.1"/>
    <property type="molecule type" value="Genomic_DNA"/>
</dbReference>
<gene>
    <name evidence="1" type="ORF">H8S61_04665</name>
</gene>
<accession>A0ABR7BPF9</accession>
<comment type="caution">
    <text evidence="1">The sequence shown here is derived from an EMBL/GenBank/DDBJ whole genome shotgun (WGS) entry which is preliminary data.</text>
</comment>
<reference evidence="1 2" key="1">
    <citation type="submission" date="2020-08" db="EMBL/GenBank/DDBJ databases">
        <title>Genome public.</title>
        <authorList>
            <person name="Liu C."/>
            <person name="Sun Q."/>
        </authorList>
    </citation>
    <scope>NUCLEOTIDE SEQUENCE [LARGE SCALE GENOMIC DNA]</scope>
    <source>
        <strain evidence="1 2">NSJ-70</strain>
    </source>
</reference>
<keyword evidence="2" id="KW-1185">Reference proteome</keyword>
<proteinExistence type="predicted"/>
<dbReference type="RefSeq" id="WP_186938099.1">
    <property type="nucleotide sequence ID" value="NZ_JACOOA010000001.1"/>
</dbReference>